<sequence>MYLALFILLATAHANTEIAQLITERLSMPRSDDFHITNMVNSHHSLSDEGTLTLQANRLEGILRTEVNGFAITLEYDVKLDALTPGFLPGLFGGNDECGPLGYGKDCFIISPRFLQNGVGEVFAGIPDKPQLPSLCSAGEEAVSVPPKLGEIVSICRDTGVSLYRGTYQLQTDRWHHFKLSVQLNTIGEPDGILLLDVDQINVIYTRNLLYRESPDLILDGISFNLTTSGAGMQFRNIHIDYEIKEPFNSTFAPYSDVPVESCNEDEYRCEVEGGPFFFQCVDETFIKRTCGRGTQCHQIDSEIECVFP</sequence>
<keyword evidence="3" id="KW-1185">Reference proteome</keyword>
<comment type="caution">
    <text evidence="2">The sequence shown here is derived from an EMBL/GenBank/DDBJ whole genome shotgun (WGS) entry which is preliminary data.</text>
</comment>
<feature type="domain" description="Polysaccharide lyase 14" evidence="1">
    <location>
        <begin position="73"/>
        <end position="225"/>
    </location>
</feature>
<dbReference type="Proteomes" id="UP000193498">
    <property type="component" value="Unassembled WGS sequence"/>
</dbReference>
<evidence type="ECO:0000259" key="1">
    <source>
        <dbReference type="Pfam" id="PF21294"/>
    </source>
</evidence>
<evidence type="ECO:0000313" key="3">
    <source>
        <dbReference type="Proteomes" id="UP000193498"/>
    </source>
</evidence>
<dbReference type="PANTHER" id="PTHR40124:SF1">
    <property type="entry name" value="DISAGGREGATASE RELATED REPEAT PROTEIN"/>
    <property type="match status" value="1"/>
</dbReference>
<dbReference type="InParanoid" id="A0A1Y1Y084"/>
<dbReference type="Pfam" id="PF21294">
    <property type="entry name" value="Polysacc_lyase_14"/>
    <property type="match status" value="1"/>
</dbReference>
<protein>
    <recommendedName>
        <fullName evidence="1">Polysaccharide lyase 14 domain-containing protein</fullName>
    </recommendedName>
</protein>
<dbReference type="PANTHER" id="PTHR40124">
    <property type="match status" value="1"/>
</dbReference>
<evidence type="ECO:0000313" key="2">
    <source>
        <dbReference type="EMBL" id="ORX91378.1"/>
    </source>
</evidence>
<proteinExistence type="predicted"/>
<organism evidence="2 3">
    <name type="scientific">Basidiobolus meristosporus CBS 931.73</name>
    <dbReference type="NCBI Taxonomy" id="1314790"/>
    <lineage>
        <taxon>Eukaryota</taxon>
        <taxon>Fungi</taxon>
        <taxon>Fungi incertae sedis</taxon>
        <taxon>Zoopagomycota</taxon>
        <taxon>Entomophthoromycotina</taxon>
        <taxon>Basidiobolomycetes</taxon>
        <taxon>Basidiobolales</taxon>
        <taxon>Basidiobolaceae</taxon>
        <taxon>Basidiobolus</taxon>
    </lineage>
</organism>
<name>A0A1Y1Y084_9FUNG</name>
<gene>
    <name evidence="2" type="ORF">K493DRAFT_317314</name>
</gene>
<accession>A0A1Y1Y084</accession>
<dbReference type="STRING" id="1314790.A0A1Y1Y084"/>
<dbReference type="InterPro" id="IPR048958">
    <property type="entry name" value="Polysacc_lyase_14"/>
</dbReference>
<dbReference type="Gene3D" id="2.60.120.200">
    <property type="match status" value="1"/>
</dbReference>
<dbReference type="AlphaFoldDB" id="A0A1Y1Y084"/>
<reference evidence="2 3" key="1">
    <citation type="submission" date="2016-07" db="EMBL/GenBank/DDBJ databases">
        <title>Pervasive Adenine N6-methylation of Active Genes in Fungi.</title>
        <authorList>
            <consortium name="DOE Joint Genome Institute"/>
            <person name="Mondo S.J."/>
            <person name="Dannebaum R.O."/>
            <person name="Kuo R.C."/>
            <person name="Labutti K."/>
            <person name="Haridas S."/>
            <person name="Kuo A."/>
            <person name="Salamov A."/>
            <person name="Ahrendt S.R."/>
            <person name="Lipzen A."/>
            <person name="Sullivan W."/>
            <person name="Andreopoulos W.B."/>
            <person name="Clum A."/>
            <person name="Lindquist E."/>
            <person name="Daum C."/>
            <person name="Ramamoorthy G.K."/>
            <person name="Gryganskyi A."/>
            <person name="Culley D."/>
            <person name="Magnuson J.K."/>
            <person name="James T.Y."/>
            <person name="O'Malley M.A."/>
            <person name="Stajich J.E."/>
            <person name="Spatafora J.W."/>
            <person name="Visel A."/>
            <person name="Grigoriev I.V."/>
        </authorList>
    </citation>
    <scope>NUCLEOTIDE SEQUENCE [LARGE SCALE GENOMIC DNA]</scope>
    <source>
        <strain evidence="2 3">CBS 931.73</strain>
    </source>
</reference>
<dbReference type="EMBL" id="MCFE01000324">
    <property type="protein sequence ID" value="ORX91378.1"/>
    <property type="molecule type" value="Genomic_DNA"/>
</dbReference>